<protein>
    <submittedName>
        <fullName evidence="1">Uncharacterized protein</fullName>
    </submittedName>
</protein>
<dbReference type="AlphaFoldDB" id="A0A4Q0YW51"/>
<dbReference type="Proteomes" id="UP000290287">
    <property type="component" value="Unassembled WGS sequence"/>
</dbReference>
<evidence type="ECO:0000313" key="1">
    <source>
        <dbReference type="EMBL" id="RXJ73231.1"/>
    </source>
</evidence>
<evidence type="ECO:0000313" key="2">
    <source>
        <dbReference type="Proteomes" id="UP000290287"/>
    </source>
</evidence>
<sequence length="68" mass="8027">MTNKIPFIKSKPPIKFEATRINRGQRMMFTKGTYEFFLMHMSSIEALMASNTMKMPINHPQDWLNTFV</sequence>
<comment type="caution">
    <text evidence="1">The sequence shown here is derived from an EMBL/GenBank/DDBJ whole genome shotgun (WGS) entry which is preliminary data.</text>
</comment>
<gene>
    <name evidence="1" type="ORF">CS022_10835</name>
</gene>
<proteinExistence type="predicted"/>
<dbReference type="EMBL" id="PEIB01000011">
    <property type="protein sequence ID" value="RXJ73231.1"/>
    <property type="molecule type" value="Genomic_DNA"/>
</dbReference>
<name>A0A4Q0YW51_9GAMM</name>
<reference evidence="1 2" key="1">
    <citation type="submission" date="2017-10" db="EMBL/GenBank/DDBJ databases">
        <title>Nyctiphanis sp. nov., isolated from the stomach of the euphausiid Nyctiphanes simplex (Hansen, 1911) in the Gulf of California.</title>
        <authorList>
            <person name="Gomez-Gil B."/>
            <person name="Aguilar-Mendez M."/>
            <person name="Lopez-Cortes A."/>
            <person name="Gomez-Gutierrez J."/>
            <person name="Roque A."/>
            <person name="Lang E."/>
            <person name="Gonzalez-Castillo A."/>
        </authorList>
    </citation>
    <scope>NUCLEOTIDE SEQUENCE [LARGE SCALE GENOMIC DNA]</scope>
    <source>
        <strain evidence="1 2">CAIM 600</strain>
    </source>
</reference>
<organism evidence="1 2">
    <name type="scientific">Veronia nyctiphanis</name>
    <dbReference type="NCBI Taxonomy" id="1278244"/>
    <lineage>
        <taxon>Bacteria</taxon>
        <taxon>Pseudomonadati</taxon>
        <taxon>Pseudomonadota</taxon>
        <taxon>Gammaproteobacteria</taxon>
        <taxon>Vibrionales</taxon>
        <taxon>Vibrionaceae</taxon>
        <taxon>Veronia</taxon>
    </lineage>
</organism>
<keyword evidence="2" id="KW-1185">Reference proteome</keyword>
<accession>A0A4Q0YW51</accession>